<accession>A0ABV6S2A9</accession>
<organism evidence="4 5">
    <name type="scientific">Novosphingobium clariflavum</name>
    <dbReference type="NCBI Taxonomy" id="2029884"/>
    <lineage>
        <taxon>Bacteria</taxon>
        <taxon>Pseudomonadati</taxon>
        <taxon>Pseudomonadota</taxon>
        <taxon>Alphaproteobacteria</taxon>
        <taxon>Sphingomonadales</taxon>
        <taxon>Sphingomonadaceae</taxon>
        <taxon>Novosphingobium</taxon>
    </lineage>
</organism>
<dbReference type="InterPro" id="IPR012341">
    <property type="entry name" value="6hp_glycosidase-like_sf"/>
</dbReference>
<keyword evidence="1" id="KW-0732">Signal</keyword>
<evidence type="ECO:0000256" key="1">
    <source>
        <dbReference type="SAM" id="SignalP"/>
    </source>
</evidence>
<evidence type="ECO:0000313" key="4">
    <source>
        <dbReference type="EMBL" id="MFC0683372.1"/>
    </source>
</evidence>
<protein>
    <submittedName>
        <fullName evidence="4">Discoidin domain-containing protein</fullName>
    </submittedName>
</protein>
<dbReference type="SUPFAM" id="SSF48208">
    <property type="entry name" value="Six-hairpin glycosidases"/>
    <property type="match status" value="1"/>
</dbReference>
<evidence type="ECO:0000259" key="2">
    <source>
        <dbReference type="Pfam" id="PF00754"/>
    </source>
</evidence>
<dbReference type="Gene3D" id="1.50.10.10">
    <property type="match status" value="1"/>
</dbReference>
<proteinExistence type="predicted"/>
<name>A0ABV6S2A9_9SPHN</name>
<dbReference type="Gene3D" id="2.60.120.260">
    <property type="entry name" value="Galactose-binding domain-like"/>
    <property type="match status" value="1"/>
</dbReference>
<sequence>MRGNLRTILATAAFLATAASPPALFARSAGSPASAVSPGAAPSLDIAAIAKARFGNDAAWYEQRIPFFESAEPKIDAVYYYRWGLFRAHQRDLGAQGYITTEFADDVGWQREPFASLNDASGFHIAEGRWLNDRRFTDDYINFMYEGGNDRHFTDYMADSVWGRYLVDGDRQALLAHLGTMRHVYRLWDEKFDFSKGLYFVEPLLDATEYTVSSIDASGGKDGFRGDDSFRPSINSYMFANARALAKMAELAGDAAMAQEYAGRAEALRAHVLQDLWNPRLGHFTDRYQVSNEFVKYWEPIRNRELVGYLPWMFDLVPDEGRYASAWSHLLAPDALAGKAGMRTAEKGYEYYMRQYRYLGDARECQWNGPIWPYQTTQVLAAMGNLLDHYDDHGPVTRSDYMRLLRQYTQLHYQGDRLDLEEDYDPETGKPIVGLDRSHHYFHSGYNDLILTGLVGIRPRPDDVLEVNPLLPGTGDAQALAWFHIERVPYHGHAVSVTWDADGKRYGRKGLTVSVDGAEVARRDDLGRVEVPLARKANASIVRETNLAVQLVRGNFPKAAASSGTGAENLHDAIDGRAWFYPELPNGWDSAAGKTDQWYAVDFGKPVTLGSTELAFFADGAKFAAPRKLVVEVWAGGRWQQVAAPTAPPLANGVTRLAWTSVKAERLRVTMTPAGGKAIRLAEIKAFAGGKI</sequence>
<comment type="caution">
    <text evidence="4">The sequence shown here is derived from an EMBL/GenBank/DDBJ whole genome shotgun (WGS) entry which is preliminary data.</text>
</comment>
<feature type="chain" id="PRO_5046044571" evidence="1">
    <location>
        <begin position="26"/>
        <end position="692"/>
    </location>
</feature>
<dbReference type="SUPFAM" id="SSF49785">
    <property type="entry name" value="Galactose-binding domain-like"/>
    <property type="match status" value="1"/>
</dbReference>
<dbReference type="Pfam" id="PF22422">
    <property type="entry name" value="MGH1-like_GH"/>
    <property type="match status" value="1"/>
</dbReference>
<dbReference type="InterPro" id="IPR008979">
    <property type="entry name" value="Galactose-bd-like_sf"/>
</dbReference>
<dbReference type="InterPro" id="IPR054491">
    <property type="entry name" value="MGH1-like_GH"/>
</dbReference>
<dbReference type="Proteomes" id="UP001589858">
    <property type="component" value="Unassembled WGS sequence"/>
</dbReference>
<gene>
    <name evidence="4" type="ORF">ACFFF8_02055</name>
</gene>
<feature type="signal peptide" evidence="1">
    <location>
        <begin position="1"/>
        <end position="25"/>
    </location>
</feature>
<evidence type="ECO:0000259" key="3">
    <source>
        <dbReference type="Pfam" id="PF22422"/>
    </source>
</evidence>
<dbReference type="Pfam" id="PF00754">
    <property type="entry name" value="F5_F8_type_C"/>
    <property type="match status" value="1"/>
</dbReference>
<dbReference type="InterPro" id="IPR000421">
    <property type="entry name" value="FA58C"/>
</dbReference>
<evidence type="ECO:0000313" key="5">
    <source>
        <dbReference type="Proteomes" id="UP001589858"/>
    </source>
</evidence>
<dbReference type="EMBL" id="JBHLTM010000009">
    <property type="protein sequence ID" value="MFC0683372.1"/>
    <property type="molecule type" value="Genomic_DNA"/>
</dbReference>
<dbReference type="InterPro" id="IPR008928">
    <property type="entry name" value="6-hairpin_glycosidase_sf"/>
</dbReference>
<feature type="domain" description="Mannosylglycerate hydrolase MGH1-like glycoside hydrolase" evidence="3">
    <location>
        <begin position="117"/>
        <end position="444"/>
    </location>
</feature>
<dbReference type="RefSeq" id="WP_267220314.1">
    <property type="nucleotide sequence ID" value="NZ_JAPCWC010000007.1"/>
</dbReference>
<feature type="domain" description="F5/8 type C" evidence="2">
    <location>
        <begin position="560"/>
        <end position="679"/>
    </location>
</feature>
<keyword evidence="5" id="KW-1185">Reference proteome</keyword>
<reference evidence="4 5" key="1">
    <citation type="submission" date="2024-09" db="EMBL/GenBank/DDBJ databases">
        <authorList>
            <person name="Sun Q."/>
            <person name="Mori K."/>
        </authorList>
    </citation>
    <scope>NUCLEOTIDE SEQUENCE [LARGE SCALE GENOMIC DNA]</scope>
    <source>
        <strain evidence="4 5">CICC 11035S</strain>
    </source>
</reference>